<evidence type="ECO:0000256" key="3">
    <source>
        <dbReference type="ARBA" id="ARBA00022475"/>
    </source>
</evidence>
<evidence type="ECO:0000259" key="9">
    <source>
        <dbReference type="PROSITE" id="PS50928"/>
    </source>
</evidence>
<reference evidence="10 11" key="1">
    <citation type="submission" date="2024-09" db="EMBL/GenBank/DDBJ databases">
        <authorList>
            <person name="Sun Q."/>
            <person name="Mori K."/>
        </authorList>
    </citation>
    <scope>NUCLEOTIDE SEQUENCE [LARGE SCALE GENOMIC DNA]</scope>
    <source>
        <strain evidence="10 11">TBRC 1851</strain>
    </source>
</reference>
<dbReference type="InterPro" id="IPR035906">
    <property type="entry name" value="MetI-like_sf"/>
</dbReference>
<protein>
    <submittedName>
        <fullName evidence="10">ABC transporter permease</fullName>
    </submittedName>
</protein>
<evidence type="ECO:0000256" key="2">
    <source>
        <dbReference type="ARBA" id="ARBA00022448"/>
    </source>
</evidence>
<comment type="similarity">
    <text evidence="7">Belongs to the binding-protein-dependent transport system permease family.</text>
</comment>
<dbReference type="PROSITE" id="PS50928">
    <property type="entry name" value="ABC_TM1"/>
    <property type="match status" value="1"/>
</dbReference>
<feature type="compositionally biased region" description="Low complexity" evidence="8">
    <location>
        <begin position="1"/>
        <end position="23"/>
    </location>
</feature>
<sequence>MKFPSSAPSSAAADATADTAGSAEPAQPASAFVGRSPGQLMWRRFRRDRTGVVSAFIVLAFFLIALLAPVIAKLYGKDPYTTYGQNEPGLLNPYGYPIAPNGGMSGEFWFGLEPGLGRDVFMQLVYGIRTSLSIAVIVTVAVVLIGVVVGITAGYLGGKTDYVIGRIIDTLLAFPGQLFLIVFLPVVEAALVLPEEETPVWLRFVSICIVLSVLGWAAIARLLRSQVLSLRTREFVEAARVTGASPARIIFKELLPNLWTPIIIQGTLLLPLFVSAEAGLGFLGVGMTEPTPDWGRMFMVGVNVYHSDVTYLLFPGISMVIFVVAFNLLGDSIRDAFDPKTKR</sequence>
<evidence type="ECO:0000313" key="11">
    <source>
        <dbReference type="Proteomes" id="UP001589870"/>
    </source>
</evidence>
<accession>A0ABV6U1I0</accession>
<evidence type="ECO:0000256" key="8">
    <source>
        <dbReference type="SAM" id="MobiDB-lite"/>
    </source>
</evidence>
<keyword evidence="3" id="KW-1003">Cell membrane</keyword>
<dbReference type="Gene3D" id="1.10.3720.10">
    <property type="entry name" value="MetI-like"/>
    <property type="match status" value="1"/>
</dbReference>
<keyword evidence="2 7" id="KW-0813">Transport</keyword>
<evidence type="ECO:0000256" key="6">
    <source>
        <dbReference type="ARBA" id="ARBA00023136"/>
    </source>
</evidence>
<keyword evidence="4 7" id="KW-0812">Transmembrane</keyword>
<feature type="transmembrane region" description="Helical" evidence="7">
    <location>
        <begin position="51"/>
        <end position="72"/>
    </location>
</feature>
<organism evidence="10 11">
    <name type="scientific">Sphaerimonospora cavernae</name>
    <dbReference type="NCBI Taxonomy" id="1740611"/>
    <lineage>
        <taxon>Bacteria</taxon>
        <taxon>Bacillati</taxon>
        <taxon>Actinomycetota</taxon>
        <taxon>Actinomycetes</taxon>
        <taxon>Streptosporangiales</taxon>
        <taxon>Streptosporangiaceae</taxon>
        <taxon>Sphaerimonospora</taxon>
    </lineage>
</organism>
<dbReference type="SUPFAM" id="SSF161098">
    <property type="entry name" value="MetI-like"/>
    <property type="match status" value="1"/>
</dbReference>
<gene>
    <name evidence="10" type="ORF">ACFHYQ_01720</name>
</gene>
<evidence type="ECO:0000256" key="5">
    <source>
        <dbReference type="ARBA" id="ARBA00022989"/>
    </source>
</evidence>
<evidence type="ECO:0000313" key="10">
    <source>
        <dbReference type="EMBL" id="MFC0861006.1"/>
    </source>
</evidence>
<feature type="transmembrane region" description="Helical" evidence="7">
    <location>
        <begin position="268"/>
        <end position="289"/>
    </location>
</feature>
<feature type="transmembrane region" description="Helical" evidence="7">
    <location>
        <begin position="200"/>
        <end position="223"/>
    </location>
</feature>
<feature type="transmembrane region" description="Helical" evidence="7">
    <location>
        <begin position="132"/>
        <end position="158"/>
    </location>
</feature>
<keyword evidence="6 7" id="KW-0472">Membrane</keyword>
<keyword evidence="5 7" id="KW-1133">Transmembrane helix</keyword>
<evidence type="ECO:0000256" key="4">
    <source>
        <dbReference type="ARBA" id="ARBA00022692"/>
    </source>
</evidence>
<feature type="region of interest" description="Disordered" evidence="8">
    <location>
        <begin position="1"/>
        <end position="31"/>
    </location>
</feature>
<evidence type="ECO:0000256" key="1">
    <source>
        <dbReference type="ARBA" id="ARBA00004651"/>
    </source>
</evidence>
<dbReference type="Proteomes" id="UP001589870">
    <property type="component" value="Unassembled WGS sequence"/>
</dbReference>
<evidence type="ECO:0000256" key="7">
    <source>
        <dbReference type="RuleBase" id="RU363032"/>
    </source>
</evidence>
<dbReference type="Pfam" id="PF00528">
    <property type="entry name" value="BPD_transp_1"/>
    <property type="match status" value="1"/>
</dbReference>
<dbReference type="CDD" id="cd06261">
    <property type="entry name" value="TM_PBP2"/>
    <property type="match status" value="1"/>
</dbReference>
<name>A0ABV6U1I0_9ACTN</name>
<dbReference type="InterPro" id="IPR050366">
    <property type="entry name" value="BP-dependent_transpt_permease"/>
</dbReference>
<dbReference type="InterPro" id="IPR000515">
    <property type="entry name" value="MetI-like"/>
</dbReference>
<dbReference type="RefSeq" id="WP_394299256.1">
    <property type="nucleotide sequence ID" value="NZ_JBHMQT010000003.1"/>
</dbReference>
<dbReference type="PANTHER" id="PTHR43386:SF1">
    <property type="entry name" value="D,D-DIPEPTIDE TRANSPORT SYSTEM PERMEASE PROTEIN DDPC-RELATED"/>
    <property type="match status" value="1"/>
</dbReference>
<feature type="domain" description="ABC transmembrane type-1" evidence="9">
    <location>
        <begin position="128"/>
        <end position="330"/>
    </location>
</feature>
<proteinExistence type="inferred from homology"/>
<comment type="caution">
    <text evidence="10">The sequence shown here is derived from an EMBL/GenBank/DDBJ whole genome shotgun (WGS) entry which is preliminary data.</text>
</comment>
<feature type="transmembrane region" description="Helical" evidence="7">
    <location>
        <begin position="309"/>
        <end position="330"/>
    </location>
</feature>
<comment type="subcellular location">
    <subcellularLocation>
        <location evidence="1 7">Cell membrane</location>
        <topology evidence="1 7">Multi-pass membrane protein</topology>
    </subcellularLocation>
</comment>
<keyword evidence="11" id="KW-1185">Reference proteome</keyword>
<dbReference type="Pfam" id="PF12911">
    <property type="entry name" value="OppC_N"/>
    <property type="match status" value="1"/>
</dbReference>
<dbReference type="EMBL" id="JBHMQT010000003">
    <property type="protein sequence ID" value="MFC0861006.1"/>
    <property type="molecule type" value="Genomic_DNA"/>
</dbReference>
<dbReference type="PANTHER" id="PTHR43386">
    <property type="entry name" value="OLIGOPEPTIDE TRANSPORT SYSTEM PERMEASE PROTEIN APPC"/>
    <property type="match status" value="1"/>
</dbReference>
<dbReference type="InterPro" id="IPR025966">
    <property type="entry name" value="OppC_N"/>
</dbReference>
<feature type="transmembrane region" description="Helical" evidence="7">
    <location>
        <begin position="170"/>
        <end position="194"/>
    </location>
</feature>